<dbReference type="RefSeq" id="WP_090713526.1">
    <property type="nucleotide sequence ID" value="NZ_CBCSKY010000005.1"/>
</dbReference>
<name>A0A1G8LAW4_9BACL</name>
<sequence>MTFYTVVPLEQMFEGAYSNGQQLQEVTIGGMLMQVEPLEGRQARIVRLLQCPLDKYLDPSFAPGAVVDYDK</sequence>
<proteinExistence type="predicted"/>
<accession>A0A1G8LAW4</accession>
<dbReference type="Pfam" id="PF14035">
    <property type="entry name" value="YlzJ"/>
    <property type="match status" value="1"/>
</dbReference>
<dbReference type="STRING" id="1174501.SAMN05216192_10690"/>
<protein>
    <submittedName>
        <fullName evidence="1">YlzJ-like protein</fullName>
    </submittedName>
</protein>
<dbReference type="InterPro" id="IPR025619">
    <property type="entry name" value="YlzJ"/>
</dbReference>
<evidence type="ECO:0000313" key="2">
    <source>
        <dbReference type="Proteomes" id="UP000199050"/>
    </source>
</evidence>
<reference evidence="2" key="1">
    <citation type="submission" date="2016-10" db="EMBL/GenBank/DDBJ databases">
        <authorList>
            <person name="Varghese N."/>
            <person name="Submissions S."/>
        </authorList>
    </citation>
    <scope>NUCLEOTIDE SEQUENCE [LARGE SCALE GENOMIC DNA]</scope>
    <source>
        <strain evidence="2">CGMCC 1.11012</strain>
    </source>
</reference>
<evidence type="ECO:0000313" key="1">
    <source>
        <dbReference type="EMBL" id="SDI52848.1"/>
    </source>
</evidence>
<dbReference type="OrthoDB" id="1683573at2"/>
<dbReference type="AlphaFoldDB" id="A0A1G8LAW4"/>
<dbReference type="Proteomes" id="UP000199050">
    <property type="component" value="Unassembled WGS sequence"/>
</dbReference>
<gene>
    <name evidence="1" type="ORF">SAMN05216192_10690</name>
</gene>
<keyword evidence="2" id="KW-1185">Reference proteome</keyword>
<organism evidence="1 2">
    <name type="scientific">Paenibacillus typhae</name>
    <dbReference type="NCBI Taxonomy" id="1174501"/>
    <lineage>
        <taxon>Bacteria</taxon>
        <taxon>Bacillati</taxon>
        <taxon>Bacillota</taxon>
        <taxon>Bacilli</taxon>
        <taxon>Bacillales</taxon>
        <taxon>Paenibacillaceae</taxon>
        <taxon>Paenibacillus</taxon>
    </lineage>
</organism>
<dbReference type="EMBL" id="FNDX01000006">
    <property type="protein sequence ID" value="SDI52848.1"/>
    <property type="molecule type" value="Genomic_DNA"/>
</dbReference>